<dbReference type="Pfam" id="PF00440">
    <property type="entry name" value="TetR_N"/>
    <property type="match status" value="1"/>
</dbReference>
<comment type="caution">
    <text evidence="3">The sequence shown here is derived from an EMBL/GenBank/DDBJ whole genome shotgun (WGS) entry which is preliminary data.</text>
</comment>
<name>A0A644Y4Z8_9ZZZZ</name>
<dbReference type="AlphaFoldDB" id="A0A644Y4Z8"/>
<evidence type="ECO:0000259" key="2">
    <source>
        <dbReference type="PROSITE" id="PS50977"/>
    </source>
</evidence>
<dbReference type="InterPro" id="IPR001647">
    <property type="entry name" value="HTH_TetR"/>
</dbReference>
<dbReference type="EMBL" id="VSSQ01004076">
    <property type="protein sequence ID" value="MPM23626.1"/>
    <property type="molecule type" value="Genomic_DNA"/>
</dbReference>
<evidence type="ECO:0000256" key="1">
    <source>
        <dbReference type="ARBA" id="ARBA00023125"/>
    </source>
</evidence>
<organism evidence="3">
    <name type="scientific">bioreactor metagenome</name>
    <dbReference type="NCBI Taxonomy" id="1076179"/>
    <lineage>
        <taxon>unclassified sequences</taxon>
        <taxon>metagenomes</taxon>
        <taxon>ecological metagenomes</taxon>
    </lineage>
</organism>
<sequence length="197" mass="22370">MSPKIFAISKREEVRAKMLGAGFALIKEHGMTHASVEKVTQAVGLGKSTFYNFFSSKEIFVYEIIKYQRDRAKQNFMDILGDREKMTSVEARAYLKRIIFSEDSIYKYLTAEDESKLKAALPPEYCIDPVSEAVVMDGLFQHIEGVRGDIDYQVVANLIKIMAIAMFNKDALHADALDRTLERIYALLFSCIFEEGA</sequence>
<reference evidence="3" key="1">
    <citation type="submission" date="2019-08" db="EMBL/GenBank/DDBJ databases">
        <authorList>
            <person name="Kucharzyk K."/>
            <person name="Murdoch R.W."/>
            <person name="Higgins S."/>
            <person name="Loffler F."/>
        </authorList>
    </citation>
    <scope>NUCLEOTIDE SEQUENCE</scope>
</reference>
<dbReference type="Gene3D" id="1.10.357.10">
    <property type="entry name" value="Tetracycline Repressor, domain 2"/>
    <property type="match status" value="1"/>
</dbReference>
<dbReference type="InterPro" id="IPR009057">
    <property type="entry name" value="Homeodomain-like_sf"/>
</dbReference>
<dbReference type="PROSITE" id="PS50977">
    <property type="entry name" value="HTH_TETR_2"/>
    <property type="match status" value="1"/>
</dbReference>
<accession>A0A644Y4Z8</accession>
<gene>
    <name evidence="3" type="ORF">SDC9_70100</name>
</gene>
<keyword evidence="1" id="KW-0238">DNA-binding</keyword>
<dbReference type="GO" id="GO:0003677">
    <property type="term" value="F:DNA binding"/>
    <property type="evidence" value="ECO:0007669"/>
    <property type="project" value="UniProtKB-KW"/>
</dbReference>
<evidence type="ECO:0000313" key="3">
    <source>
        <dbReference type="EMBL" id="MPM23626.1"/>
    </source>
</evidence>
<dbReference type="SUPFAM" id="SSF46689">
    <property type="entry name" value="Homeodomain-like"/>
    <property type="match status" value="1"/>
</dbReference>
<protein>
    <recommendedName>
        <fullName evidence="2">HTH tetR-type domain-containing protein</fullName>
    </recommendedName>
</protein>
<proteinExistence type="predicted"/>
<feature type="domain" description="HTH tetR-type" evidence="2">
    <location>
        <begin position="12"/>
        <end position="72"/>
    </location>
</feature>